<dbReference type="AlphaFoldDB" id="A0A078ACQ3"/>
<keyword evidence="1" id="KW-0175">Coiled coil</keyword>
<evidence type="ECO:0000256" key="2">
    <source>
        <dbReference type="SAM" id="MobiDB-lite"/>
    </source>
</evidence>
<accession>A0A078ACQ3</accession>
<feature type="compositionally biased region" description="Polar residues" evidence="2">
    <location>
        <begin position="342"/>
        <end position="366"/>
    </location>
</feature>
<feature type="region of interest" description="Disordered" evidence="2">
    <location>
        <begin position="618"/>
        <end position="637"/>
    </location>
</feature>
<feature type="compositionally biased region" description="Basic and acidic residues" evidence="2">
    <location>
        <begin position="374"/>
        <end position="384"/>
    </location>
</feature>
<name>A0A078ACQ3_STYLE</name>
<evidence type="ECO:0000256" key="1">
    <source>
        <dbReference type="SAM" id="Coils"/>
    </source>
</evidence>
<feature type="compositionally biased region" description="Basic residues" evidence="2">
    <location>
        <begin position="385"/>
        <end position="401"/>
    </location>
</feature>
<feature type="region of interest" description="Disordered" evidence="2">
    <location>
        <begin position="643"/>
        <end position="662"/>
    </location>
</feature>
<feature type="compositionally biased region" description="Polar residues" evidence="2">
    <location>
        <begin position="768"/>
        <end position="781"/>
    </location>
</feature>
<evidence type="ECO:0000313" key="4">
    <source>
        <dbReference type="Proteomes" id="UP000039865"/>
    </source>
</evidence>
<feature type="region of interest" description="Disordered" evidence="2">
    <location>
        <begin position="476"/>
        <end position="537"/>
    </location>
</feature>
<feature type="compositionally biased region" description="Polar residues" evidence="2">
    <location>
        <begin position="402"/>
        <end position="417"/>
    </location>
</feature>
<protein>
    <submittedName>
        <fullName evidence="3">Uncharacterized protein</fullName>
    </submittedName>
</protein>
<proteinExistence type="predicted"/>
<feature type="region of interest" description="Disordered" evidence="2">
    <location>
        <begin position="342"/>
        <end position="436"/>
    </location>
</feature>
<reference evidence="3 4" key="1">
    <citation type="submission" date="2014-06" db="EMBL/GenBank/DDBJ databases">
        <authorList>
            <person name="Swart Estienne"/>
        </authorList>
    </citation>
    <scope>NUCLEOTIDE SEQUENCE [LARGE SCALE GENOMIC DNA]</scope>
    <source>
        <strain evidence="3 4">130c</strain>
    </source>
</reference>
<feature type="compositionally biased region" description="Polar residues" evidence="2">
    <location>
        <begin position="476"/>
        <end position="492"/>
    </location>
</feature>
<feature type="compositionally biased region" description="Low complexity" evidence="2">
    <location>
        <begin position="523"/>
        <end position="536"/>
    </location>
</feature>
<keyword evidence="4" id="KW-1185">Reference proteome</keyword>
<dbReference type="EMBL" id="CCKQ01007254">
    <property type="protein sequence ID" value="CDW78618.1"/>
    <property type="molecule type" value="Genomic_DNA"/>
</dbReference>
<evidence type="ECO:0000313" key="3">
    <source>
        <dbReference type="EMBL" id="CDW78618.1"/>
    </source>
</evidence>
<sequence length="799" mass="91069">MDTYQQLNFNYSPYVKQLNQLGDIQSRVNPISLNTTNSQSRWSQNLPPKTVSSQSNTQFSNNHNLIMNQLEPDVLYSESISQNRSPLNYQESRPMSTSNQLLNNDILNQKSRSLIQQYNKYNQHQASNNIIVNSAGQNQTQTSNNHTKQVSLFNASSIQGSVFNSNIKKNPNAQIQSNKLNSSGNNNNKIDFTDIMNQLSQPSSLETPFKDDQQLRQYLVCNGSELGDSTVLIGGGYQEQESFKPPQQEMYIQDQQMTYEIDGFQIQEELGNQDELRQQDLIVGGTGQKNHVNGGTKRIIFEIKDQSSADQSKSKKVNVKDMASQLDDLKDHIKNLEQKIETTSQNIMQSSQKPQNTSTTSLNRHNSAYFKVSEQLDKKKEKPTKDKRKHSAQKSNKKHQKNISWGDSQLIQESQGTDDYGRRRSSMGLSSMNSRDHHAQIKQYYNMINNKDKANKAKNKLSEVSSATNNMSNYQNRLLSDSSHGQNQNSNRSKLKSSKFDIVAQNLNLKQNSKHQRNKSLDSFSSNTKSKGISSSQTKKFNISIAGGVGSFINNAKQRSGTKFDHHRGESDGLSTYRMSSDFTCSGLDPNRRFSEIEIPFNYKQKSRQNQTNALIQSHTSNNRNHSKIGASTTETGINLTQVSQGQSKTKHQDSSNYQSNSNKAKECEMYKQKCFKYQKKIKLLKSELQEKDTIINNYKNLNKELKTIKDQYRMSEDIRDQQTQQLKKLQALLQQSQKEIAKYRKKFTKLKEKENMPIKVMIEDRSSFNMQQNASSTNITEGGSQKGKKKSLQEKSSQ</sequence>
<dbReference type="Proteomes" id="UP000039865">
    <property type="component" value="Unassembled WGS sequence"/>
</dbReference>
<feature type="coiled-coil region" evidence="1">
    <location>
        <begin position="682"/>
        <end position="754"/>
    </location>
</feature>
<feature type="region of interest" description="Disordered" evidence="2">
    <location>
        <begin position="765"/>
        <end position="799"/>
    </location>
</feature>
<feature type="region of interest" description="Disordered" evidence="2">
    <location>
        <begin position="35"/>
        <end position="56"/>
    </location>
</feature>
<gene>
    <name evidence="3" type="primary">Contig9575.g10246</name>
    <name evidence="3" type="ORF">STYLEM_7598</name>
</gene>
<dbReference type="InParanoid" id="A0A078ACQ3"/>
<organism evidence="3 4">
    <name type="scientific">Stylonychia lemnae</name>
    <name type="common">Ciliate</name>
    <dbReference type="NCBI Taxonomy" id="5949"/>
    <lineage>
        <taxon>Eukaryota</taxon>
        <taxon>Sar</taxon>
        <taxon>Alveolata</taxon>
        <taxon>Ciliophora</taxon>
        <taxon>Intramacronucleata</taxon>
        <taxon>Spirotrichea</taxon>
        <taxon>Stichotrichia</taxon>
        <taxon>Sporadotrichida</taxon>
        <taxon>Oxytrichidae</taxon>
        <taxon>Stylonychinae</taxon>
        <taxon>Stylonychia</taxon>
    </lineage>
</organism>